<evidence type="ECO:0000256" key="1">
    <source>
        <dbReference type="SAM" id="SignalP"/>
    </source>
</evidence>
<name>A0A371EGT7_MUCPR</name>
<evidence type="ECO:0000313" key="3">
    <source>
        <dbReference type="Proteomes" id="UP000257109"/>
    </source>
</evidence>
<dbReference type="InterPro" id="IPR038408">
    <property type="entry name" value="GNK2_sf"/>
</dbReference>
<evidence type="ECO:0000313" key="2">
    <source>
        <dbReference type="EMBL" id="RDX65272.1"/>
    </source>
</evidence>
<feature type="chain" id="PRO_5016993925" evidence="1">
    <location>
        <begin position="26"/>
        <end position="101"/>
    </location>
</feature>
<dbReference type="Proteomes" id="UP000257109">
    <property type="component" value="Unassembled WGS sequence"/>
</dbReference>
<reference evidence="2" key="1">
    <citation type="submission" date="2018-05" db="EMBL/GenBank/DDBJ databases">
        <title>Draft genome of Mucuna pruriens seed.</title>
        <authorList>
            <person name="Nnadi N.E."/>
            <person name="Vos R."/>
            <person name="Hasami M.H."/>
            <person name="Devisetty U.K."/>
            <person name="Aguiy J.C."/>
        </authorList>
    </citation>
    <scope>NUCLEOTIDE SEQUENCE [LARGE SCALE GENOMIC DNA]</scope>
    <source>
        <strain evidence="2">JCA_2017</strain>
    </source>
</reference>
<gene>
    <name evidence="2" type="ORF">CR513_56083</name>
</gene>
<protein>
    <submittedName>
        <fullName evidence="2">Uncharacterized protein</fullName>
    </submittedName>
</protein>
<proteinExistence type="predicted"/>
<feature type="signal peptide" evidence="1">
    <location>
        <begin position="1"/>
        <end position="25"/>
    </location>
</feature>
<organism evidence="2 3">
    <name type="scientific">Mucuna pruriens</name>
    <name type="common">Velvet bean</name>
    <name type="synonym">Dolichos pruriens</name>
    <dbReference type="NCBI Taxonomy" id="157652"/>
    <lineage>
        <taxon>Eukaryota</taxon>
        <taxon>Viridiplantae</taxon>
        <taxon>Streptophyta</taxon>
        <taxon>Embryophyta</taxon>
        <taxon>Tracheophyta</taxon>
        <taxon>Spermatophyta</taxon>
        <taxon>Magnoliopsida</taxon>
        <taxon>eudicotyledons</taxon>
        <taxon>Gunneridae</taxon>
        <taxon>Pentapetalae</taxon>
        <taxon>rosids</taxon>
        <taxon>fabids</taxon>
        <taxon>Fabales</taxon>
        <taxon>Fabaceae</taxon>
        <taxon>Papilionoideae</taxon>
        <taxon>50 kb inversion clade</taxon>
        <taxon>NPAAA clade</taxon>
        <taxon>indigoferoid/millettioid clade</taxon>
        <taxon>Phaseoleae</taxon>
        <taxon>Mucuna</taxon>
    </lineage>
</organism>
<accession>A0A371EGT7</accession>
<sequence length="101" mass="11386">MASFKLVYLFALVCFVNFLITKTQDDQVKLNDRHAQCMPDVENVACRDCLEKIFKNDIPWCCMASPEGDKYYLLIQAPPTSTTTGDVPLQALFAIIHTSPI</sequence>
<keyword evidence="3" id="KW-1185">Reference proteome</keyword>
<comment type="caution">
    <text evidence="2">The sequence shown here is derived from an EMBL/GenBank/DDBJ whole genome shotgun (WGS) entry which is preliminary data.</text>
</comment>
<dbReference type="Gene3D" id="3.30.430.20">
    <property type="entry name" value="Gnk2 domain, C-X8-C-X2-C motif"/>
    <property type="match status" value="1"/>
</dbReference>
<dbReference type="EMBL" id="QJKJ01013997">
    <property type="protein sequence ID" value="RDX65272.1"/>
    <property type="molecule type" value="Genomic_DNA"/>
</dbReference>
<dbReference type="AlphaFoldDB" id="A0A371EGT7"/>
<feature type="non-terminal residue" evidence="2">
    <location>
        <position position="1"/>
    </location>
</feature>
<keyword evidence="1" id="KW-0732">Signal</keyword>